<feature type="transmembrane region" description="Helical" evidence="7">
    <location>
        <begin position="370"/>
        <end position="395"/>
    </location>
</feature>
<feature type="transmembrane region" description="Helical" evidence="7">
    <location>
        <begin position="420"/>
        <end position="440"/>
    </location>
</feature>
<keyword evidence="3 7" id="KW-0812">Transmembrane</keyword>
<dbReference type="InterPro" id="IPR050250">
    <property type="entry name" value="Macrolide_Exporter_MacB"/>
</dbReference>
<sequence length="786" mass="87683">MWKINMTLAWRNLVKGRGYSFINISGLAVGIAVAMLIGLWVADELSFDHHFANHERLMQVMMRQTNKGKTYTGMVIAPNVSGPLRTDYRDKVEAVALYGWNVDHIVADGDKKLVSQGIWAEASLPEMLTLEMLHGSRQALRDPSTMLISRSLAQALYGDANPVGKFLRLDDNQELTIGGVYQDLPGNTSFGATRLMLPWENKHNWITGVTEWDNHVCSLVIQLADGVDAAQLNEQIKTIPTAHIPYWQEEIMLYPMERMHLYGEFSESGAQDGGAIEFVWLFGTIGVFVLLLACINFMNLSTARSEKRSKEVGIRKTIGSVRRQLISQFLTESVVTAFCALLVALMLTQLSLPLFNTLAGKRIALPWSDINFWCITLGFTLLTGVLAGSYPAFYLSSFRPVKVLKGTFNAGRLASLPRRVLVVVQFTVSITLIIGTVIVFQQIQFTKDRPAGYNRQGLISVPISTEALQKQLDVVRHELLQTGVVVNLAQSSQTAARFGNNTGIEWRGKDPDLVEFFFNVTISPEFGETLQWKVREGRDFSREIPSDSSAAIVNVRAAEIMNLQPSPVGEVVKHGDREYTIIGVVDNMVTQTPYEPLKPCIFFMRGWMGTITIRLNPDVPVQEALAKIAPVFNKYNPSAPFDYRFVDDLYADQLDAEQRVGTLAGIFAGLAIFISCLGLFGLSSFVAERRTKEIGIRKVLGASVANLWHLLSKEFIVLVVISWFLALPLSVYYMYDWLQQFPYRITLSWTTFTAAALGVMALTLTTVSYQAIRASLAKPVNSLRSE</sequence>
<feature type="domain" description="MacB-like periplasmic core" evidence="9">
    <location>
        <begin position="20"/>
        <end position="238"/>
    </location>
</feature>
<protein>
    <submittedName>
        <fullName evidence="10">ABC transporter permease</fullName>
    </submittedName>
</protein>
<feature type="domain" description="ABC3 transporter permease C-terminal" evidence="8">
    <location>
        <begin position="666"/>
        <end position="775"/>
    </location>
</feature>
<keyword evidence="11" id="KW-1185">Reference proteome</keyword>
<evidence type="ECO:0000313" key="11">
    <source>
        <dbReference type="Proteomes" id="UP001319180"/>
    </source>
</evidence>
<feature type="domain" description="MacB-like periplasmic core" evidence="9">
    <location>
        <begin position="430"/>
        <end position="629"/>
    </location>
</feature>
<reference evidence="10 11" key="1">
    <citation type="submission" date="2021-05" db="EMBL/GenBank/DDBJ databases">
        <title>A Polyphasic approach of four new species of the genus Ohtaekwangia: Ohtaekwangia histidinii sp. nov., Ohtaekwangia cretensis sp. nov., Ohtaekwangia indiensis sp. nov., Ohtaekwangia reichenbachii sp. nov. from diverse environment.</title>
        <authorList>
            <person name="Octaviana S."/>
        </authorList>
    </citation>
    <scope>NUCLEOTIDE SEQUENCE [LARGE SCALE GENOMIC DNA]</scope>
    <source>
        <strain evidence="10 11">PWU37</strain>
    </source>
</reference>
<proteinExistence type="inferred from homology"/>
<dbReference type="Pfam" id="PF12704">
    <property type="entry name" value="MacB_PCD"/>
    <property type="match status" value="2"/>
</dbReference>
<keyword evidence="5 7" id="KW-0472">Membrane</keyword>
<organism evidence="10 11">
    <name type="scientific">Dawidia soli</name>
    <dbReference type="NCBI Taxonomy" id="2782352"/>
    <lineage>
        <taxon>Bacteria</taxon>
        <taxon>Pseudomonadati</taxon>
        <taxon>Bacteroidota</taxon>
        <taxon>Cytophagia</taxon>
        <taxon>Cytophagales</taxon>
        <taxon>Chryseotaleaceae</taxon>
        <taxon>Dawidia</taxon>
    </lineage>
</organism>
<feature type="transmembrane region" description="Helical" evidence="7">
    <location>
        <begin position="663"/>
        <end position="687"/>
    </location>
</feature>
<dbReference type="Pfam" id="PF02687">
    <property type="entry name" value="FtsX"/>
    <property type="match status" value="2"/>
</dbReference>
<evidence type="ECO:0000256" key="5">
    <source>
        <dbReference type="ARBA" id="ARBA00023136"/>
    </source>
</evidence>
<evidence type="ECO:0000259" key="8">
    <source>
        <dbReference type="Pfam" id="PF02687"/>
    </source>
</evidence>
<evidence type="ECO:0000259" key="9">
    <source>
        <dbReference type="Pfam" id="PF12704"/>
    </source>
</evidence>
<evidence type="ECO:0000256" key="2">
    <source>
        <dbReference type="ARBA" id="ARBA00022475"/>
    </source>
</evidence>
<evidence type="ECO:0000256" key="3">
    <source>
        <dbReference type="ARBA" id="ARBA00022692"/>
    </source>
</evidence>
<evidence type="ECO:0000313" key="10">
    <source>
        <dbReference type="EMBL" id="MBT1689912.1"/>
    </source>
</evidence>
<dbReference type="PANTHER" id="PTHR30572">
    <property type="entry name" value="MEMBRANE COMPONENT OF TRANSPORTER-RELATED"/>
    <property type="match status" value="1"/>
</dbReference>
<gene>
    <name evidence="10" type="ORF">KK078_25340</name>
</gene>
<feature type="domain" description="ABC3 transporter permease C-terminal" evidence="8">
    <location>
        <begin position="284"/>
        <end position="396"/>
    </location>
</feature>
<comment type="caution">
    <text evidence="10">The sequence shown here is derived from an EMBL/GenBank/DDBJ whole genome shotgun (WGS) entry which is preliminary data.</text>
</comment>
<dbReference type="GO" id="GO:0005886">
    <property type="term" value="C:plasma membrane"/>
    <property type="evidence" value="ECO:0007669"/>
    <property type="project" value="UniProtKB-SubCell"/>
</dbReference>
<feature type="transmembrane region" description="Helical" evidence="7">
    <location>
        <begin position="715"/>
        <end position="735"/>
    </location>
</feature>
<evidence type="ECO:0000256" key="4">
    <source>
        <dbReference type="ARBA" id="ARBA00022989"/>
    </source>
</evidence>
<dbReference type="PANTHER" id="PTHR30572:SF4">
    <property type="entry name" value="ABC TRANSPORTER PERMEASE YTRF"/>
    <property type="match status" value="1"/>
</dbReference>
<evidence type="ECO:0000256" key="6">
    <source>
        <dbReference type="ARBA" id="ARBA00038076"/>
    </source>
</evidence>
<feature type="transmembrane region" description="Helical" evidence="7">
    <location>
        <begin position="21"/>
        <end position="42"/>
    </location>
</feature>
<accession>A0AAP2DEQ4</accession>
<keyword evidence="4 7" id="KW-1133">Transmembrane helix</keyword>
<comment type="subcellular location">
    <subcellularLocation>
        <location evidence="1">Cell membrane</location>
        <topology evidence="1">Multi-pass membrane protein</topology>
    </subcellularLocation>
</comment>
<dbReference type="Proteomes" id="UP001319180">
    <property type="component" value="Unassembled WGS sequence"/>
</dbReference>
<feature type="transmembrane region" description="Helical" evidence="7">
    <location>
        <begin position="329"/>
        <end position="350"/>
    </location>
</feature>
<feature type="transmembrane region" description="Helical" evidence="7">
    <location>
        <begin position="747"/>
        <end position="769"/>
    </location>
</feature>
<feature type="transmembrane region" description="Helical" evidence="7">
    <location>
        <begin position="278"/>
        <end position="300"/>
    </location>
</feature>
<dbReference type="AlphaFoldDB" id="A0AAP2DEQ4"/>
<evidence type="ECO:0000256" key="7">
    <source>
        <dbReference type="SAM" id="Phobius"/>
    </source>
</evidence>
<dbReference type="GO" id="GO:0022857">
    <property type="term" value="F:transmembrane transporter activity"/>
    <property type="evidence" value="ECO:0007669"/>
    <property type="project" value="TreeGrafter"/>
</dbReference>
<comment type="similarity">
    <text evidence="6">Belongs to the ABC-4 integral membrane protein family.</text>
</comment>
<dbReference type="InterPro" id="IPR003838">
    <property type="entry name" value="ABC3_permease_C"/>
</dbReference>
<evidence type="ECO:0000256" key="1">
    <source>
        <dbReference type="ARBA" id="ARBA00004651"/>
    </source>
</evidence>
<name>A0AAP2DEQ4_9BACT</name>
<dbReference type="InterPro" id="IPR025857">
    <property type="entry name" value="MacB_PCD"/>
</dbReference>
<keyword evidence="2" id="KW-1003">Cell membrane</keyword>
<dbReference type="EMBL" id="JAHESC010000051">
    <property type="protein sequence ID" value="MBT1689912.1"/>
    <property type="molecule type" value="Genomic_DNA"/>
</dbReference>